<dbReference type="PROSITE" id="PS50294">
    <property type="entry name" value="WD_REPEATS_REGION"/>
    <property type="match status" value="1"/>
</dbReference>
<dbReference type="InterPro" id="IPR036322">
    <property type="entry name" value="WD40_repeat_dom_sf"/>
</dbReference>
<evidence type="ECO:0000256" key="2">
    <source>
        <dbReference type="ARBA" id="ARBA00022737"/>
    </source>
</evidence>
<comment type="caution">
    <text evidence="5">The sequence shown here is derived from an EMBL/GenBank/DDBJ whole genome shotgun (WGS) entry which is preliminary data.</text>
</comment>
<dbReference type="InterPro" id="IPR015943">
    <property type="entry name" value="WD40/YVTN_repeat-like_dom_sf"/>
</dbReference>
<proteinExistence type="predicted"/>
<sequence>MRTYLQRLAIVTALMVLAACSKQVVYTSEAEVTQRYTDNIIKAADISDDGQFTLWSDNQIVCLWDNINNKKQYCLEGLEAQLIELLGISASKQFFYTSNRVNVHLYDLKTGRLMAVWSAGDNIINDIAMAKNDSTLVFGFRNGQASVVSVKSNKVSTFTPHRLDINSVSISADGSKAFTGSSDKQAALWNTANGEILKSFNHQTRVNHVTLSDDANIAYTLDAIRDRFFWQVEQQTQLAELGTPIKFIEFNDACFDKQNKWLLSGSPKQKLILWQVKDGLKLAEWQTFKIENRDRASVIAVAIVNDKLVASFTSDGVYQTWPVHLVKN</sequence>
<dbReference type="Pfam" id="PF00400">
    <property type="entry name" value="WD40"/>
    <property type="match status" value="1"/>
</dbReference>
<keyword evidence="2" id="KW-0677">Repeat</keyword>
<evidence type="ECO:0008006" key="7">
    <source>
        <dbReference type="Google" id="ProtNLM"/>
    </source>
</evidence>
<feature type="signal peptide" evidence="4">
    <location>
        <begin position="1"/>
        <end position="18"/>
    </location>
</feature>
<dbReference type="PANTHER" id="PTHR44019">
    <property type="entry name" value="WD REPEAT-CONTAINING PROTEIN 55"/>
    <property type="match status" value="1"/>
</dbReference>
<dbReference type="EMBL" id="BNCK01000003">
    <property type="protein sequence ID" value="GHF88633.1"/>
    <property type="molecule type" value="Genomic_DNA"/>
</dbReference>
<reference evidence="5" key="2">
    <citation type="submission" date="2020-09" db="EMBL/GenBank/DDBJ databases">
        <authorList>
            <person name="Sun Q."/>
            <person name="Kim S."/>
        </authorList>
    </citation>
    <scope>NUCLEOTIDE SEQUENCE</scope>
    <source>
        <strain evidence="5">KCTC 42731</strain>
    </source>
</reference>
<keyword evidence="6" id="KW-1185">Reference proteome</keyword>
<evidence type="ECO:0000313" key="5">
    <source>
        <dbReference type="EMBL" id="GHF88633.1"/>
    </source>
</evidence>
<dbReference type="PANTHER" id="PTHR44019:SF8">
    <property type="entry name" value="POC1 CENTRIOLAR PROTEIN HOMOLOG"/>
    <property type="match status" value="1"/>
</dbReference>
<dbReference type="PROSITE" id="PS00678">
    <property type="entry name" value="WD_REPEATS_1"/>
    <property type="match status" value="1"/>
</dbReference>
<dbReference type="Proteomes" id="UP000623842">
    <property type="component" value="Unassembled WGS sequence"/>
</dbReference>
<dbReference type="SMART" id="SM00320">
    <property type="entry name" value="WD40"/>
    <property type="match status" value="4"/>
</dbReference>
<keyword evidence="1 3" id="KW-0853">WD repeat</keyword>
<evidence type="ECO:0000313" key="6">
    <source>
        <dbReference type="Proteomes" id="UP000623842"/>
    </source>
</evidence>
<evidence type="ECO:0000256" key="1">
    <source>
        <dbReference type="ARBA" id="ARBA00022574"/>
    </source>
</evidence>
<protein>
    <recommendedName>
        <fullName evidence="7">WD40 repeat domain-containing protein</fullName>
    </recommendedName>
</protein>
<dbReference type="InterPro" id="IPR001680">
    <property type="entry name" value="WD40_rpt"/>
</dbReference>
<dbReference type="InterPro" id="IPR019775">
    <property type="entry name" value="WD40_repeat_CS"/>
</dbReference>
<dbReference type="PROSITE" id="PS51257">
    <property type="entry name" value="PROKAR_LIPOPROTEIN"/>
    <property type="match status" value="1"/>
</dbReference>
<dbReference type="AlphaFoldDB" id="A0A919BGT4"/>
<dbReference type="RefSeq" id="WP_189768925.1">
    <property type="nucleotide sequence ID" value="NZ_BNCK01000003.1"/>
</dbReference>
<feature type="repeat" description="WD" evidence="3">
    <location>
        <begin position="158"/>
        <end position="199"/>
    </location>
</feature>
<evidence type="ECO:0000256" key="3">
    <source>
        <dbReference type="PROSITE-ProRule" id="PRU00221"/>
    </source>
</evidence>
<reference evidence="5" key="1">
    <citation type="journal article" date="2014" name="Int. J. Syst. Evol. Microbiol.">
        <title>Complete genome sequence of Corynebacterium casei LMG S-19264T (=DSM 44701T), isolated from a smear-ripened cheese.</title>
        <authorList>
            <consortium name="US DOE Joint Genome Institute (JGI-PGF)"/>
            <person name="Walter F."/>
            <person name="Albersmeier A."/>
            <person name="Kalinowski J."/>
            <person name="Ruckert C."/>
        </authorList>
    </citation>
    <scope>NUCLEOTIDE SEQUENCE</scope>
    <source>
        <strain evidence="5">KCTC 42731</strain>
    </source>
</reference>
<name>A0A919BGT4_9GAMM</name>
<organism evidence="5 6">
    <name type="scientific">Thalassotalea marina</name>
    <dbReference type="NCBI Taxonomy" id="1673741"/>
    <lineage>
        <taxon>Bacteria</taxon>
        <taxon>Pseudomonadati</taxon>
        <taxon>Pseudomonadota</taxon>
        <taxon>Gammaproteobacteria</taxon>
        <taxon>Alteromonadales</taxon>
        <taxon>Colwelliaceae</taxon>
        <taxon>Thalassotalea</taxon>
    </lineage>
</organism>
<dbReference type="InterPro" id="IPR050505">
    <property type="entry name" value="WDR55/POC1"/>
</dbReference>
<dbReference type="SUPFAM" id="SSF50978">
    <property type="entry name" value="WD40 repeat-like"/>
    <property type="match status" value="1"/>
</dbReference>
<dbReference type="Gene3D" id="2.130.10.10">
    <property type="entry name" value="YVTN repeat-like/Quinoprotein amine dehydrogenase"/>
    <property type="match status" value="2"/>
</dbReference>
<evidence type="ECO:0000256" key="4">
    <source>
        <dbReference type="SAM" id="SignalP"/>
    </source>
</evidence>
<keyword evidence="4" id="KW-0732">Signal</keyword>
<dbReference type="PROSITE" id="PS50082">
    <property type="entry name" value="WD_REPEATS_2"/>
    <property type="match status" value="1"/>
</dbReference>
<gene>
    <name evidence="5" type="ORF">GCM10017161_15470</name>
</gene>
<feature type="chain" id="PRO_5037449297" description="WD40 repeat domain-containing protein" evidence="4">
    <location>
        <begin position="19"/>
        <end position="328"/>
    </location>
</feature>
<accession>A0A919BGT4</accession>